<reference evidence="2 3" key="1">
    <citation type="submission" date="2018-06" db="EMBL/GenBank/DDBJ databases">
        <title>Actinomadura craniellae sp. nov. isolated from marine sponge Craniella sp.</title>
        <authorList>
            <person name="Li L."/>
            <person name="Xu Q.H."/>
            <person name="Lin H.W."/>
            <person name="Lu Y.H."/>
        </authorList>
    </citation>
    <scope>NUCLEOTIDE SEQUENCE [LARGE SCALE GENOMIC DNA]</scope>
    <source>
        <strain evidence="2 3">LHW63021</strain>
    </source>
</reference>
<keyword evidence="3" id="KW-1185">Reference proteome</keyword>
<evidence type="ECO:0000313" key="3">
    <source>
        <dbReference type="Proteomes" id="UP000251891"/>
    </source>
</evidence>
<protein>
    <submittedName>
        <fullName evidence="2">Uma2 family endonuclease</fullName>
    </submittedName>
</protein>
<dbReference type="InterPro" id="IPR011335">
    <property type="entry name" value="Restrct_endonuc-II-like"/>
</dbReference>
<dbReference type="Proteomes" id="UP000251891">
    <property type="component" value="Unassembled WGS sequence"/>
</dbReference>
<comment type="caution">
    <text evidence="2">The sequence shown here is derived from an EMBL/GenBank/DDBJ whole genome shotgun (WGS) entry which is preliminary data.</text>
</comment>
<accession>A0A365H417</accession>
<dbReference type="AlphaFoldDB" id="A0A365H417"/>
<dbReference type="CDD" id="cd06260">
    <property type="entry name" value="DUF820-like"/>
    <property type="match status" value="1"/>
</dbReference>
<dbReference type="InterPro" id="IPR008538">
    <property type="entry name" value="Uma2"/>
</dbReference>
<dbReference type="EMBL" id="QLYX01000008">
    <property type="protein sequence ID" value="RAY13756.1"/>
    <property type="molecule type" value="Genomic_DNA"/>
</dbReference>
<organism evidence="2 3">
    <name type="scientific">Actinomadura craniellae</name>
    <dbReference type="NCBI Taxonomy" id="2231787"/>
    <lineage>
        <taxon>Bacteria</taxon>
        <taxon>Bacillati</taxon>
        <taxon>Actinomycetota</taxon>
        <taxon>Actinomycetes</taxon>
        <taxon>Streptosporangiales</taxon>
        <taxon>Thermomonosporaceae</taxon>
        <taxon>Actinomadura</taxon>
    </lineage>
</organism>
<evidence type="ECO:0000259" key="1">
    <source>
        <dbReference type="Pfam" id="PF05685"/>
    </source>
</evidence>
<dbReference type="InterPro" id="IPR012296">
    <property type="entry name" value="Nuclease_put_TT1808"/>
</dbReference>
<dbReference type="GO" id="GO:0004519">
    <property type="term" value="F:endonuclease activity"/>
    <property type="evidence" value="ECO:0007669"/>
    <property type="project" value="UniProtKB-KW"/>
</dbReference>
<keyword evidence="2" id="KW-0378">Hydrolase</keyword>
<dbReference type="SUPFAM" id="SSF52980">
    <property type="entry name" value="Restriction endonuclease-like"/>
    <property type="match status" value="1"/>
</dbReference>
<dbReference type="PANTHER" id="PTHR35400">
    <property type="entry name" value="SLR1083 PROTEIN"/>
    <property type="match status" value="1"/>
</dbReference>
<name>A0A365H417_9ACTN</name>
<dbReference type="Pfam" id="PF05685">
    <property type="entry name" value="Uma2"/>
    <property type="match status" value="1"/>
</dbReference>
<dbReference type="Gene3D" id="3.90.1570.10">
    <property type="entry name" value="tt1808, chain A"/>
    <property type="match status" value="1"/>
</dbReference>
<evidence type="ECO:0000313" key="2">
    <source>
        <dbReference type="EMBL" id="RAY13756.1"/>
    </source>
</evidence>
<gene>
    <name evidence="2" type="ORF">DPM19_19065</name>
</gene>
<sequence>MVREEPHTVSIAVEAHLNLVLPDTPYALWARGELDGHLDLPHERTRVEIIGGEIVVSPAPAFGHGGIVQDVVERVTEARLTDPAFPWRCVQGAGLDVVSVHDGYVPDLMLLDAEVFAAARRDDVLYLVPDQVELVLEVTSPSNAGNDRPGRDGRKRTKWAGYARAEIPYYLLVDRDPAVARVTLYSIPDPGAGAYLHRDVWDFGETVRLPDPFGLDVPTAGWRPWA</sequence>
<dbReference type="PANTHER" id="PTHR35400:SF3">
    <property type="entry name" value="SLL1072 PROTEIN"/>
    <property type="match status" value="1"/>
</dbReference>
<keyword evidence="2" id="KW-0540">Nuclease</keyword>
<proteinExistence type="predicted"/>
<feature type="domain" description="Putative restriction endonuclease" evidence="1">
    <location>
        <begin position="38"/>
        <end position="216"/>
    </location>
</feature>
<keyword evidence="2" id="KW-0255">Endonuclease</keyword>